<dbReference type="Proteomes" id="UP000310200">
    <property type="component" value="Unassembled WGS sequence"/>
</dbReference>
<feature type="region of interest" description="Disordered" evidence="1">
    <location>
        <begin position="1"/>
        <end position="42"/>
    </location>
</feature>
<proteinExistence type="predicted"/>
<dbReference type="EMBL" id="QBLH01001803">
    <property type="protein sequence ID" value="TGZ51019.1"/>
    <property type="molecule type" value="Genomic_DNA"/>
</dbReference>
<protein>
    <submittedName>
        <fullName evidence="2">Uncharacterized protein</fullName>
    </submittedName>
</protein>
<organism evidence="2 3">
    <name type="scientific">Temnothorax longispinosus</name>
    <dbReference type="NCBI Taxonomy" id="300112"/>
    <lineage>
        <taxon>Eukaryota</taxon>
        <taxon>Metazoa</taxon>
        <taxon>Ecdysozoa</taxon>
        <taxon>Arthropoda</taxon>
        <taxon>Hexapoda</taxon>
        <taxon>Insecta</taxon>
        <taxon>Pterygota</taxon>
        <taxon>Neoptera</taxon>
        <taxon>Endopterygota</taxon>
        <taxon>Hymenoptera</taxon>
        <taxon>Apocrita</taxon>
        <taxon>Aculeata</taxon>
        <taxon>Formicoidea</taxon>
        <taxon>Formicidae</taxon>
        <taxon>Myrmicinae</taxon>
        <taxon>Temnothorax</taxon>
    </lineage>
</organism>
<evidence type="ECO:0000313" key="2">
    <source>
        <dbReference type="EMBL" id="TGZ51019.1"/>
    </source>
</evidence>
<comment type="caution">
    <text evidence="2">The sequence shown here is derived from an EMBL/GenBank/DDBJ whole genome shotgun (WGS) entry which is preliminary data.</text>
</comment>
<dbReference type="AlphaFoldDB" id="A0A4S2KSD1"/>
<reference evidence="2 3" key="1">
    <citation type="journal article" date="2019" name="Philos. Trans. R. Soc. Lond., B, Biol. Sci.">
        <title>Ant behaviour and brain gene expression of defending hosts depend on the ecological success of the intruding social parasite.</title>
        <authorList>
            <person name="Kaur R."/>
            <person name="Stoldt M."/>
            <person name="Jongepier E."/>
            <person name="Feldmeyer B."/>
            <person name="Menzel F."/>
            <person name="Bornberg-Bauer E."/>
            <person name="Foitzik S."/>
        </authorList>
    </citation>
    <scope>NUCLEOTIDE SEQUENCE [LARGE SCALE GENOMIC DNA]</scope>
    <source>
        <tissue evidence="2">Whole body</tissue>
    </source>
</reference>
<gene>
    <name evidence="2" type="ORF">DBV15_00744</name>
</gene>
<keyword evidence="3" id="KW-1185">Reference proteome</keyword>
<sequence length="153" mass="17702">MGGYARQEDRREKEEADEDAEALDRLPPVYPRKRDETGKLSDPLLAPNDDLFLVKCQSQQSLIKQLQSGGNDLIVLLSKCRLILKDVAILQYRDMPAPIDIVYALPTLSMHCRRLQEREIDGRWHKRRFLHAQDVPSAIRKRIERATFLPPNT</sequence>
<accession>A0A4S2KSD1</accession>
<name>A0A4S2KSD1_9HYME</name>
<feature type="compositionally biased region" description="Basic and acidic residues" evidence="1">
    <location>
        <begin position="1"/>
        <end position="14"/>
    </location>
</feature>
<evidence type="ECO:0000313" key="3">
    <source>
        <dbReference type="Proteomes" id="UP000310200"/>
    </source>
</evidence>
<evidence type="ECO:0000256" key="1">
    <source>
        <dbReference type="SAM" id="MobiDB-lite"/>
    </source>
</evidence>